<dbReference type="Pfam" id="PF13489">
    <property type="entry name" value="Methyltransf_23"/>
    <property type="match status" value="1"/>
</dbReference>
<organism evidence="1 2">
    <name type="scientific">Dulcicalothrix desertica PCC 7102</name>
    <dbReference type="NCBI Taxonomy" id="232991"/>
    <lineage>
        <taxon>Bacteria</taxon>
        <taxon>Bacillati</taxon>
        <taxon>Cyanobacteriota</taxon>
        <taxon>Cyanophyceae</taxon>
        <taxon>Nostocales</taxon>
        <taxon>Calotrichaceae</taxon>
        <taxon>Dulcicalothrix</taxon>
    </lineage>
</organism>
<proteinExistence type="predicted"/>
<reference evidence="1" key="2">
    <citation type="journal article" date="2019" name="Genome Biol. Evol.">
        <title>Day and night: Metabolic profiles and evolutionary relationships of six axenic non-marine cyanobacteria.</title>
        <authorList>
            <person name="Will S.E."/>
            <person name="Henke P."/>
            <person name="Boedeker C."/>
            <person name="Huang S."/>
            <person name="Brinkmann H."/>
            <person name="Rohde M."/>
            <person name="Jarek M."/>
            <person name="Friedl T."/>
            <person name="Seufert S."/>
            <person name="Schumacher M."/>
            <person name="Overmann J."/>
            <person name="Neumann-Schaal M."/>
            <person name="Petersen J."/>
        </authorList>
    </citation>
    <scope>NUCLEOTIDE SEQUENCE [LARGE SCALE GENOMIC DNA]</scope>
    <source>
        <strain evidence="1">PCC 7102</strain>
    </source>
</reference>
<dbReference type="AlphaFoldDB" id="A0A433UX89"/>
<dbReference type="GO" id="GO:0032259">
    <property type="term" value="P:methylation"/>
    <property type="evidence" value="ECO:0007669"/>
    <property type="project" value="UniProtKB-KW"/>
</dbReference>
<keyword evidence="2" id="KW-1185">Reference proteome</keyword>
<comment type="caution">
    <text evidence="1">The sequence shown here is derived from an EMBL/GenBank/DDBJ whole genome shotgun (WGS) entry which is preliminary data.</text>
</comment>
<dbReference type="EMBL" id="RSCL01000029">
    <property type="protein sequence ID" value="RUS98450.1"/>
    <property type="molecule type" value="Genomic_DNA"/>
</dbReference>
<gene>
    <name evidence="1" type="ORF">DSM106972_080790</name>
</gene>
<dbReference type="CDD" id="cd02440">
    <property type="entry name" value="AdoMet_MTases"/>
    <property type="match status" value="1"/>
</dbReference>
<evidence type="ECO:0000313" key="1">
    <source>
        <dbReference type="EMBL" id="RUS98450.1"/>
    </source>
</evidence>
<keyword evidence="1" id="KW-0489">Methyltransferase</keyword>
<protein>
    <submittedName>
        <fullName evidence="1">Methyltransferase</fullName>
    </submittedName>
</protein>
<dbReference type="RefSeq" id="WP_201800850.1">
    <property type="nucleotide sequence ID" value="NZ_RSCL01000029.1"/>
</dbReference>
<sequence length="233" mass="26164">MKSLLTDAELEASAIVANCLMNRQRQLMGSNSYVKELGFNPLSFITTRIKNQKSTAWLDVCCGTGRALIQAAESLYKLELTSQTLLVGVDIVSQFYAYPPELINLELLNNSIHTFTSSRKFDLITCVHGLHYLGDKLKVLENAASWLTDNGLLIAHLDLANLWIVEDDKVKPMSKKLLSNAGLKYNNRKKLLFLENRQELMFELEYLGADDCAGANYTGQPAVNSFYTLNFNK</sequence>
<dbReference type="Gene3D" id="3.40.50.150">
    <property type="entry name" value="Vaccinia Virus protein VP39"/>
    <property type="match status" value="1"/>
</dbReference>
<accession>A0A433UX89</accession>
<dbReference type="InterPro" id="IPR029063">
    <property type="entry name" value="SAM-dependent_MTases_sf"/>
</dbReference>
<name>A0A433UX89_9CYAN</name>
<keyword evidence="1" id="KW-0808">Transferase</keyword>
<dbReference type="Proteomes" id="UP000271624">
    <property type="component" value="Unassembled WGS sequence"/>
</dbReference>
<dbReference type="SUPFAM" id="SSF53335">
    <property type="entry name" value="S-adenosyl-L-methionine-dependent methyltransferases"/>
    <property type="match status" value="1"/>
</dbReference>
<evidence type="ECO:0000313" key="2">
    <source>
        <dbReference type="Proteomes" id="UP000271624"/>
    </source>
</evidence>
<dbReference type="GO" id="GO:0008168">
    <property type="term" value="F:methyltransferase activity"/>
    <property type="evidence" value="ECO:0007669"/>
    <property type="project" value="UniProtKB-KW"/>
</dbReference>
<reference evidence="1" key="1">
    <citation type="submission" date="2018-12" db="EMBL/GenBank/DDBJ databases">
        <authorList>
            <person name="Will S."/>
            <person name="Neumann-Schaal M."/>
            <person name="Henke P."/>
        </authorList>
    </citation>
    <scope>NUCLEOTIDE SEQUENCE</scope>
    <source>
        <strain evidence="1">PCC 7102</strain>
    </source>
</reference>